<evidence type="ECO:0000256" key="2">
    <source>
        <dbReference type="ARBA" id="ARBA00022475"/>
    </source>
</evidence>
<dbReference type="PROSITE" id="PS51379">
    <property type="entry name" value="4FE4S_FER_2"/>
    <property type="match status" value="2"/>
</dbReference>
<dbReference type="InterPro" id="IPR050294">
    <property type="entry name" value="RnfB_subfamily"/>
</dbReference>
<dbReference type="NCBIfam" id="NF005415">
    <property type="entry name" value="PRK06991.1"/>
    <property type="match status" value="1"/>
</dbReference>
<keyword evidence="11" id="KW-0472">Membrane</keyword>
<evidence type="ECO:0000256" key="11">
    <source>
        <dbReference type="ARBA" id="ARBA00023136"/>
    </source>
</evidence>
<evidence type="ECO:0000256" key="7">
    <source>
        <dbReference type="ARBA" id="ARBA00022967"/>
    </source>
</evidence>
<dbReference type="InterPro" id="IPR007202">
    <property type="entry name" value="4Fe-4S_dom"/>
</dbReference>
<evidence type="ECO:0000256" key="8">
    <source>
        <dbReference type="ARBA" id="ARBA00022982"/>
    </source>
</evidence>
<evidence type="ECO:0000256" key="5">
    <source>
        <dbReference type="ARBA" id="ARBA00022723"/>
    </source>
</evidence>
<feature type="domain" description="4Fe-4S" evidence="14">
    <location>
        <begin position="6"/>
        <end position="65"/>
    </location>
</feature>
<dbReference type="RefSeq" id="WP_283488939.1">
    <property type="nucleotide sequence ID" value="NZ_CP125947.1"/>
</dbReference>
<keyword evidence="7" id="KW-1278">Translocase</keyword>
<proteinExistence type="predicted"/>
<evidence type="ECO:0000256" key="10">
    <source>
        <dbReference type="ARBA" id="ARBA00023014"/>
    </source>
</evidence>
<keyword evidence="16" id="KW-1185">Reference proteome</keyword>
<dbReference type="InterPro" id="IPR010207">
    <property type="entry name" value="Elect_transpt_cplx_RnfB/RsxB"/>
</dbReference>
<dbReference type="PANTHER" id="PTHR42859:SF3">
    <property type="entry name" value="ION-TRANSLOCATING OXIDOREDUCTASE COMPLEX SUBUNIT B"/>
    <property type="match status" value="1"/>
</dbReference>
<dbReference type="EMBL" id="CP125947">
    <property type="protein sequence ID" value="WHS67921.1"/>
    <property type="molecule type" value="Genomic_DNA"/>
</dbReference>
<keyword evidence="2" id="KW-1003">Cell membrane</keyword>
<dbReference type="Pfam" id="PF14697">
    <property type="entry name" value="Fer4_21"/>
    <property type="match status" value="1"/>
</dbReference>
<evidence type="ECO:0000259" key="13">
    <source>
        <dbReference type="PROSITE" id="PS51379"/>
    </source>
</evidence>
<keyword evidence="5" id="KW-0479">Metal-binding</keyword>
<feature type="domain" description="4Fe-4S ferredoxin-type" evidence="13">
    <location>
        <begin position="111"/>
        <end position="140"/>
    </location>
</feature>
<keyword evidence="3" id="KW-0004">4Fe-4S</keyword>
<reference evidence="15 16" key="1">
    <citation type="submission" date="2023-05" db="EMBL/GenBank/DDBJ databases">
        <authorList>
            <person name="Yin Y."/>
            <person name="Lu Z."/>
        </authorList>
    </citation>
    <scope>NUCLEOTIDE SEQUENCE [LARGE SCALE GENOMIC DNA]</scope>
    <source>
        <strain evidence="15 16">ZM22</strain>
    </source>
</reference>
<evidence type="ECO:0000259" key="14">
    <source>
        <dbReference type="PROSITE" id="PS51656"/>
    </source>
</evidence>
<evidence type="ECO:0000256" key="3">
    <source>
        <dbReference type="ARBA" id="ARBA00022485"/>
    </source>
</evidence>
<keyword evidence="8" id="KW-0249">Electron transport</keyword>
<evidence type="ECO:0000256" key="1">
    <source>
        <dbReference type="ARBA" id="ARBA00022448"/>
    </source>
</evidence>
<dbReference type="Pfam" id="PF04060">
    <property type="entry name" value="FeS"/>
    <property type="match status" value="1"/>
</dbReference>
<evidence type="ECO:0000256" key="9">
    <source>
        <dbReference type="ARBA" id="ARBA00023004"/>
    </source>
</evidence>
<keyword evidence="10" id="KW-0411">Iron-sulfur</keyword>
<feature type="domain" description="4Fe-4S ferredoxin-type" evidence="13">
    <location>
        <begin position="81"/>
        <end position="110"/>
    </location>
</feature>
<accession>A0ABY8SYV4</accession>
<sequence>MSAASSLQALAANIDAALPQTQCTRCGYPDCAAYAGAIARGEAPINQCPPGGQEGIRRLAAITRQPEIPLSAEHGVESWRSLAVVDEAWCIGCTLCIKACPTDAILGANKRMHTVIAEHCTGCELCIPVCPVDCIELINASGSATGWNAWSTEQAQHARGRYALHHQRTGRKANAPVRTTAQEPAAEAATESTEQPQSSAAMDKKAMLASIMAKARAQRTEQKS</sequence>
<keyword evidence="4" id="KW-0997">Cell inner membrane</keyword>
<dbReference type="InterPro" id="IPR017900">
    <property type="entry name" value="4Fe4S_Fe_S_CS"/>
</dbReference>
<dbReference type="Gene3D" id="1.10.15.40">
    <property type="entry name" value="Electron transport complex subunit B, putative Fe-S cluster"/>
    <property type="match status" value="1"/>
</dbReference>
<dbReference type="PROSITE" id="PS00198">
    <property type="entry name" value="4FE4S_FER_1"/>
    <property type="match status" value="1"/>
</dbReference>
<dbReference type="NCBIfam" id="TIGR01944">
    <property type="entry name" value="rnfB"/>
    <property type="match status" value="1"/>
</dbReference>
<dbReference type="SUPFAM" id="SSF54862">
    <property type="entry name" value="4Fe-4S ferredoxins"/>
    <property type="match status" value="1"/>
</dbReference>
<dbReference type="InterPro" id="IPR017896">
    <property type="entry name" value="4Fe4S_Fe-S-bd"/>
</dbReference>
<protein>
    <submittedName>
        <fullName evidence="15">Electron transport complex subunit RsxB</fullName>
    </submittedName>
</protein>
<dbReference type="PANTHER" id="PTHR42859">
    <property type="entry name" value="OXIDOREDUCTASE"/>
    <property type="match status" value="1"/>
</dbReference>
<feature type="compositionally biased region" description="Low complexity" evidence="12">
    <location>
        <begin position="179"/>
        <end position="197"/>
    </location>
</feature>
<organism evidence="15 16">
    <name type="scientific">Comamonas resistens</name>
    <dbReference type="NCBI Taxonomy" id="3046670"/>
    <lineage>
        <taxon>Bacteria</taxon>
        <taxon>Pseudomonadati</taxon>
        <taxon>Pseudomonadota</taxon>
        <taxon>Betaproteobacteria</taxon>
        <taxon>Burkholderiales</taxon>
        <taxon>Comamonadaceae</taxon>
        <taxon>Comamonas</taxon>
    </lineage>
</organism>
<gene>
    <name evidence="15" type="primary">rsxB</name>
    <name evidence="15" type="ORF">QMY55_11995</name>
</gene>
<keyword evidence="1" id="KW-0813">Transport</keyword>
<evidence type="ECO:0000256" key="4">
    <source>
        <dbReference type="ARBA" id="ARBA00022519"/>
    </source>
</evidence>
<evidence type="ECO:0000313" key="15">
    <source>
        <dbReference type="EMBL" id="WHS67921.1"/>
    </source>
</evidence>
<dbReference type="Proteomes" id="UP001240697">
    <property type="component" value="Chromosome"/>
</dbReference>
<evidence type="ECO:0000313" key="16">
    <source>
        <dbReference type="Proteomes" id="UP001240697"/>
    </source>
</evidence>
<evidence type="ECO:0000256" key="6">
    <source>
        <dbReference type="ARBA" id="ARBA00022737"/>
    </source>
</evidence>
<dbReference type="Gene3D" id="3.30.70.20">
    <property type="match status" value="1"/>
</dbReference>
<name>A0ABY8SYV4_9BURK</name>
<evidence type="ECO:0000256" key="12">
    <source>
        <dbReference type="SAM" id="MobiDB-lite"/>
    </source>
</evidence>
<dbReference type="PROSITE" id="PS51656">
    <property type="entry name" value="4FE4S"/>
    <property type="match status" value="1"/>
</dbReference>
<keyword evidence="9" id="KW-0408">Iron</keyword>
<feature type="region of interest" description="Disordered" evidence="12">
    <location>
        <begin position="166"/>
        <end position="224"/>
    </location>
</feature>
<keyword evidence="6" id="KW-0677">Repeat</keyword>